<dbReference type="InterPro" id="IPR020422">
    <property type="entry name" value="TYR_PHOSPHATASE_DUAL_dom"/>
</dbReference>
<comment type="similarity">
    <text evidence="1">Belongs to the protein-tyrosine phosphatase family. Non-receptor class dual specificity subfamily.</text>
</comment>
<dbReference type="GO" id="GO:0008330">
    <property type="term" value="F:protein tyrosine/threonine phosphatase activity"/>
    <property type="evidence" value="ECO:0007669"/>
    <property type="project" value="TreeGrafter"/>
</dbReference>
<evidence type="ECO:0000256" key="4">
    <source>
        <dbReference type="ARBA" id="ARBA00022912"/>
    </source>
</evidence>
<dbReference type="Gene3D" id="3.90.190.10">
    <property type="entry name" value="Protein tyrosine phosphatase superfamily"/>
    <property type="match status" value="1"/>
</dbReference>
<keyword evidence="4" id="KW-0904">Protein phosphatase</keyword>
<dbReference type="InterPro" id="IPR016130">
    <property type="entry name" value="Tyr_Pase_AS"/>
</dbReference>
<keyword evidence="3" id="KW-0378">Hydrolase</keyword>
<dbReference type="GO" id="GO:0017017">
    <property type="term" value="F:MAP kinase tyrosine/serine/threonine phosphatase activity"/>
    <property type="evidence" value="ECO:0007669"/>
    <property type="project" value="TreeGrafter"/>
</dbReference>
<dbReference type="PROSITE" id="PS50054">
    <property type="entry name" value="TYR_PHOSPHATASE_DUAL"/>
    <property type="match status" value="1"/>
</dbReference>
<sequence>MANFAEGNDITGTDLLEWSRHQSSATSCIKKKGKRSTYSGMISLITPGIYLGNKAASSDLDLLKRLSIVAIINIGGGKCYFPIEFEYFRIAIKDSDEVPYLPYFEEACNFAQFWKKRGSILFHCRGGMHRSPCFLAAHLIRNESLSMTQALTVISLGRPIANPTPHMVSELKEFEKLINKS</sequence>
<dbReference type="GO" id="GO:0033550">
    <property type="term" value="F:MAP kinase tyrosine phosphatase activity"/>
    <property type="evidence" value="ECO:0007669"/>
    <property type="project" value="TreeGrafter"/>
</dbReference>
<accession>A0AAV7JK20</accession>
<dbReference type="PANTHER" id="PTHR10159">
    <property type="entry name" value="DUAL SPECIFICITY PROTEIN PHOSPHATASE"/>
    <property type="match status" value="1"/>
</dbReference>
<dbReference type="AlphaFoldDB" id="A0AAV7JK20"/>
<dbReference type="SUPFAM" id="SSF52799">
    <property type="entry name" value="(Phosphotyrosine protein) phosphatases II"/>
    <property type="match status" value="1"/>
</dbReference>
<evidence type="ECO:0000259" key="6">
    <source>
        <dbReference type="PROSITE" id="PS50056"/>
    </source>
</evidence>
<evidence type="ECO:0000313" key="8">
    <source>
        <dbReference type="Proteomes" id="UP001165289"/>
    </source>
</evidence>
<dbReference type="Proteomes" id="UP001165289">
    <property type="component" value="Unassembled WGS sequence"/>
</dbReference>
<dbReference type="EMBL" id="JAKMXF010000325">
    <property type="protein sequence ID" value="KAI6648806.1"/>
    <property type="molecule type" value="Genomic_DNA"/>
</dbReference>
<dbReference type="PROSITE" id="PS00383">
    <property type="entry name" value="TYR_PHOSPHATASE_1"/>
    <property type="match status" value="1"/>
</dbReference>
<evidence type="ECO:0000259" key="5">
    <source>
        <dbReference type="PROSITE" id="PS50054"/>
    </source>
</evidence>
<dbReference type="InterPro" id="IPR000387">
    <property type="entry name" value="Tyr_Pase_dom"/>
</dbReference>
<comment type="caution">
    <text evidence="7">The sequence shown here is derived from an EMBL/GenBank/DDBJ whole genome shotgun (WGS) entry which is preliminary data.</text>
</comment>
<dbReference type="SMART" id="SM00195">
    <property type="entry name" value="DSPc"/>
    <property type="match status" value="1"/>
</dbReference>
<feature type="domain" description="Tyrosine-protein phosphatase" evidence="5">
    <location>
        <begin position="41"/>
        <end position="180"/>
    </location>
</feature>
<dbReference type="PROSITE" id="PS50056">
    <property type="entry name" value="TYR_PHOSPHATASE_2"/>
    <property type="match status" value="1"/>
</dbReference>
<dbReference type="InterPro" id="IPR000340">
    <property type="entry name" value="Dual-sp_phosphatase_cat-dom"/>
</dbReference>
<dbReference type="Pfam" id="PF00782">
    <property type="entry name" value="DSPc"/>
    <property type="match status" value="1"/>
</dbReference>
<reference evidence="7 8" key="1">
    <citation type="journal article" date="2023" name="BMC Biol.">
        <title>The compact genome of the sponge Oopsacas minuta (Hexactinellida) is lacking key metazoan core genes.</title>
        <authorList>
            <person name="Santini S."/>
            <person name="Schenkelaars Q."/>
            <person name="Jourda C."/>
            <person name="Duchesne M."/>
            <person name="Belahbib H."/>
            <person name="Rocher C."/>
            <person name="Selva M."/>
            <person name="Riesgo A."/>
            <person name="Vervoort M."/>
            <person name="Leys S.P."/>
            <person name="Kodjabachian L."/>
            <person name="Le Bivic A."/>
            <person name="Borchiellini C."/>
            <person name="Claverie J.M."/>
            <person name="Renard E."/>
        </authorList>
    </citation>
    <scope>NUCLEOTIDE SEQUENCE [LARGE SCALE GENOMIC DNA]</scope>
    <source>
        <strain evidence="7">SPO-2</strain>
    </source>
</reference>
<dbReference type="GO" id="GO:0005737">
    <property type="term" value="C:cytoplasm"/>
    <property type="evidence" value="ECO:0007669"/>
    <property type="project" value="TreeGrafter"/>
</dbReference>
<dbReference type="CDD" id="cd14498">
    <property type="entry name" value="DSP"/>
    <property type="match status" value="1"/>
</dbReference>
<gene>
    <name evidence="7" type="ORF">LOD99_7068</name>
</gene>
<dbReference type="InterPro" id="IPR029021">
    <property type="entry name" value="Prot-tyrosine_phosphatase-like"/>
</dbReference>
<dbReference type="EC" id="3.1.3.48" evidence="2"/>
<evidence type="ECO:0000256" key="1">
    <source>
        <dbReference type="ARBA" id="ARBA00008601"/>
    </source>
</evidence>
<dbReference type="PANTHER" id="PTHR10159:SF519">
    <property type="entry name" value="DUAL SPECIFICITY PROTEIN PHOSPHATASE MPK3"/>
    <property type="match status" value="1"/>
</dbReference>
<evidence type="ECO:0000256" key="2">
    <source>
        <dbReference type="ARBA" id="ARBA00013064"/>
    </source>
</evidence>
<dbReference type="GO" id="GO:0043409">
    <property type="term" value="P:negative regulation of MAPK cascade"/>
    <property type="evidence" value="ECO:0007669"/>
    <property type="project" value="TreeGrafter"/>
</dbReference>
<name>A0AAV7JK20_9METZ</name>
<evidence type="ECO:0000313" key="7">
    <source>
        <dbReference type="EMBL" id="KAI6648806.1"/>
    </source>
</evidence>
<feature type="domain" description="Tyrosine specific protein phosphatases" evidence="6">
    <location>
        <begin position="101"/>
        <end position="169"/>
    </location>
</feature>
<evidence type="ECO:0000256" key="3">
    <source>
        <dbReference type="ARBA" id="ARBA00022801"/>
    </source>
</evidence>
<protein>
    <recommendedName>
        <fullName evidence="2">protein-tyrosine-phosphatase</fullName>
        <ecNumber evidence="2">3.1.3.48</ecNumber>
    </recommendedName>
</protein>
<proteinExistence type="inferred from homology"/>
<keyword evidence="8" id="KW-1185">Reference proteome</keyword>
<organism evidence="7 8">
    <name type="scientific">Oopsacas minuta</name>
    <dbReference type="NCBI Taxonomy" id="111878"/>
    <lineage>
        <taxon>Eukaryota</taxon>
        <taxon>Metazoa</taxon>
        <taxon>Porifera</taxon>
        <taxon>Hexactinellida</taxon>
        <taxon>Hexasterophora</taxon>
        <taxon>Lyssacinosida</taxon>
        <taxon>Leucopsacidae</taxon>
        <taxon>Oopsacas</taxon>
    </lineage>
</organism>